<dbReference type="Proteomes" id="UP001054945">
    <property type="component" value="Unassembled WGS sequence"/>
</dbReference>
<name>A0AAV4XKP7_CAEEX</name>
<comment type="caution">
    <text evidence="1">The sequence shown here is derived from an EMBL/GenBank/DDBJ whole genome shotgun (WGS) entry which is preliminary data.</text>
</comment>
<gene>
    <name evidence="1" type="ORF">CEXT_511991</name>
</gene>
<organism evidence="1 2">
    <name type="scientific">Caerostris extrusa</name>
    <name type="common">Bark spider</name>
    <name type="synonym">Caerostris bankana</name>
    <dbReference type="NCBI Taxonomy" id="172846"/>
    <lineage>
        <taxon>Eukaryota</taxon>
        <taxon>Metazoa</taxon>
        <taxon>Ecdysozoa</taxon>
        <taxon>Arthropoda</taxon>
        <taxon>Chelicerata</taxon>
        <taxon>Arachnida</taxon>
        <taxon>Araneae</taxon>
        <taxon>Araneomorphae</taxon>
        <taxon>Entelegynae</taxon>
        <taxon>Araneoidea</taxon>
        <taxon>Araneidae</taxon>
        <taxon>Caerostris</taxon>
    </lineage>
</organism>
<evidence type="ECO:0000313" key="2">
    <source>
        <dbReference type="Proteomes" id="UP001054945"/>
    </source>
</evidence>
<keyword evidence="2" id="KW-1185">Reference proteome</keyword>
<protein>
    <submittedName>
        <fullName evidence="1">Uncharacterized protein</fullName>
    </submittedName>
</protein>
<dbReference type="AlphaFoldDB" id="A0AAV4XKP7"/>
<dbReference type="EMBL" id="BPLR01017887">
    <property type="protein sequence ID" value="GIY95252.1"/>
    <property type="molecule type" value="Genomic_DNA"/>
</dbReference>
<accession>A0AAV4XKP7</accession>
<reference evidence="1 2" key="1">
    <citation type="submission" date="2021-06" db="EMBL/GenBank/DDBJ databases">
        <title>Caerostris extrusa draft genome.</title>
        <authorList>
            <person name="Kono N."/>
            <person name="Arakawa K."/>
        </authorList>
    </citation>
    <scope>NUCLEOTIDE SEQUENCE [LARGE SCALE GENOMIC DNA]</scope>
</reference>
<proteinExistence type="predicted"/>
<sequence length="102" mass="11692">MADFHEQIVKSIPELVKKTELMGVMTMMAIIWRRVTNPIDGKGRQTQKDEKEMADFHEQIIKSIPELVKKTELMVVMMMIAIILGGGDKRVETILHALELED</sequence>
<evidence type="ECO:0000313" key="1">
    <source>
        <dbReference type="EMBL" id="GIY95252.1"/>
    </source>
</evidence>